<dbReference type="RefSeq" id="WP_090716753.1">
    <property type="nucleotide sequence ID" value="NZ_CBCSKY010000015.1"/>
</dbReference>
<accession>A0A1G8XTY8</accession>
<evidence type="ECO:0000256" key="2">
    <source>
        <dbReference type="ARBA" id="ARBA00005752"/>
    </source>
</evidence>
<evidence type="ECO:0000259" key="10">
    <source>
        <dbReference type="PROSITE" id="PS51278"/>
    </source>
</evidence>
<dbReference type="InterPro" id="IPR014729">
    <property type="entry name" value="Rossmann-like_a/b/a_fold"/>
</dbReference>
<keyword evidence="7" id="KW-0315">Glutamine amidotransferase</keyword>
<keyword evidence="5 9" id="KW-0067">ATP-binding</keyword>
<dbReference type="InterPro" id="IPR006426">
    <property type="entry name" value="Asn_synth_AEB"/>
</dbReference>
<dbReference type="Pfam" id="PF00733">
    <property type="entry name" value="Asn_synthase"/>
    <property type="match status" value="1"/>
</dbReference>
<keyword evidence="6" id="KW-0028">Amino-acid biosynthesis</keyword>
<keyword evidence="4 9" id="KW-0547">Nucleotide-binding</keyword>
<dbReference type="EC" id="6.3.5.4" evidence="3"/>
<sequence length="645" mass="74054">MSAIAGIYHLQQHSLDPELGTSLMKQLNRYPADDARGWQNRDIFLGCRSQWITPQSVNEQLPYYDPERKLAITADAIIDNRNELFDALNVPGIDREVIPDSLLILLAYERWGEAAPVHLVGDFAFMIWDERQHKLFGARDFSGNRTLYFHQSGTYFAFCTVIHPLLSLPGAGHGLNEQWVAEFLAIQDRVDAADCFLTVYDSVGQLPPSHSVSITDGNIVFSRYLTIQAPPELRLGSNWEYEEAFREVFGRAVKDRLRTYRAAGANLSGGLDSGSVVSFAAEELRRRGKPLYTFSSYPVDGFTGFKLGNRVADERPYIQETIDYVGNIQPTLLNFPERNSYNDIEDWLGIMEMPYKFIENSYWLKGIYEQAQQQDIGILLSGQRGNWSVSWGPALDYQAKLLREFRLLSFYREHKGYNQSMQANRKLVMKIVGRKAFPEIRSLLSHRQSQEELPELIDPGFAKRTEVYERLERLNIAGDPSAQSIYDFRKRHFEQPHIWNVNGTVATKLSLKYRVWDRDPTNDLRVIRFCLSVPEEQYVQKGVDRSLIRRAMAGRLPDNVRLNRKRRGVQGADGIQRMLPEWGAFLGELREMTRDPQAAVYLNSTGLAGCLDRLGSEPEPHLIFNTDFRLLARGLVFYRFLKRLS</sequence>
<dbReference type="PROSITE" id="PS51278">
    <property type="entry name" value="GATASE_TYPE_2"/>
    <property type="match status" value="1"/>
</dbReference>
<dbReference type="SUPFAM" id="SSF52402">
    <property type="entry name" value="Adenine nucleotide alpha hydrolases-like"/>
    <property type="match status" value="1"/>
</dbReference>
<dbReference type="PANTHER" id="PTHR43284:SF1">
    <property type="entry name" value="ASPARAGINE SYNTHETASE"/>
    <property type="match status" value="1"/>
</dbReference>
<evidence type="ECO:0000256" key="7">
    <source>
        <dbReference type="ARBA" id="ARBA00022962"/>
    </source>
</evidence>
<comment type="catalytic activity">
    <reaction evidence="8">
        <text>L-aspartate + L-glutamine + ATP + H2O = L-asparagine + L-glutamate + AMP + diphosphate + H(+)</text>
        <dbReference type="Rhea" id="RHEA:12228"/>
        <dbReference type="ChEBI" id="CHEBI:15377"/>
        <dbReference type="ChEBI" id="CHEBI:15378"/>
        <dbReference type="ChEBI" id="CHEBI:29985"/>
        <dbReference type="ChEBI" id="CHEBI:29991"/>
        <dbReference type="ChEBI" id="CHEBI:30616"/>
        <dbReference type="ChEBI" id="CHEBI:33019"/>
        <dbReference type="ChEBI" id="CHEBI:58048"/>
        <dbReference type="ChEBI" id="CHEBI:58359"/>
        <dbReference type="ChEBI" id="CHEBI:456215"/>
        <dbReference type="EC" id="6.3.5.4"/>
    </reaction>
</comment>
<keyword evidence="6" id="KW-0061">Asparagine biosynthesis</keyword>
<evidence type="ECO:0000256" key="3">
    <source>
        <dbReference type="ARBA" id="ARBA00012737"/>
    </source>
</evidence>
<dbReference type="CDD" id="cd00712">
    <property type="entry name" value="AsnB"/>
    <property type="match status" value="1"/>
</dbReference>
<evidence type="ECO:0000256" key="9">
    <source>
        <dbReference type="PIRSR" id="PIRSR001589-2"/>
    </source>
</evidence>
<evidence type="ECO:0000256" key="8">
    <source>
        <dbReference type="ARBA" id="ARBA00048741"/>
    </source>
</evidence>
<dbReference type="STRING" id="1174501.SAMN05216192_12749"/>
<dbReference type="EMBL" id="FNDX01000027">
    <property type="protein sequence ID" value="SDJ94011.1"/>
    <property type="molecule type" value="Genomic_DNA"/>
</dbReference>
<keyword evidence="12" id="KW-1185">Reference proteome</keyword>
<evidence type="ECO:0000256" key="1">
    <source>
        <dbReference type="ARBA" id="ARBA00005187"/>
    </source>
</evidence>
<feature type="binding site" evidence="9">
    <location>
        <position position="100"/>
    </location>
    <ligand>
        <name>L-glutamine</name>
        <dbReference type="ChEBI" id="CHEBI:58359"/>
    </ligand>
</feature>
<dbReference type="InterPro" id="IPR001962">
    <property type="entry name" value="Asn_synthase"/>
</dbReference>
<feature type="domain" description="Glutamine amidotransferase type-2" evidence="10">
    <location>
        <begin position="2"/>
        <end position="217"/>
    </location>
</feature>
<gene>
    <name evidence="11" type="ORF">SAMN05216192_12749</name>
</gene>
<dbReference type="AlphaFoldDB" id="A0A1G8XTY8"/>
<dbReference type="GO" id="GO:0005524">
    <property type="term" value="F:ATP binding"/>
    <property type="evidence" value="ECO:0007669"/>
    <property type="project" value="UniProtKB-KW"/>
</dbReference>
<dbReference type="Gene3D" id="3.60.20.10">
    <property type="entry name" value="Glutamine Phosphoribosylpyrophosphate, subunit 1, domain 1"/>
    <property type="match status" value="1"/>
</dbReference>
<proteinExistence type="inferred from homology"/>
<dbReference type="PIRSF" id="PIRSF001589">
    <property type="entry name" value="Asn_synthetase_glu-h"/>
    <property type="match status" value="1"/>
</dbReference>
<name>A0A1G8XTY8_9BACL</name>
<dbReference type="GO" id="GO:0004066">
    <property type="term" value="F:asparagine synthase (glutamine-hydrolyzing) activity"/>
    <property type="evidence" value="ECO:0007669"/>
    <property type="project" value="UniProtKB-EC"/>
</dbReference>
<evidence type="ECO:0000256" key="5">
    <source>
        <dbReference type="ARBA" id="ARBA00022840"/>
    </source>
</evidence>
<dbReference type="InterPro" id="IPR029055">
    <property type="entry name" value="Ntn_hydrolases_N"/>
</dbReference>
<dbReference type="Proteomes" id="UP000199050">
    <property type="component" value="Unassembled WGS sequence"/>
</dbReference>
<reference evidence="12" key="1">
    <citation type="submission" date="2016-10" db="EMBL/GenBank/DDBJ databases">
        <authorList>
            <person name="Varghese N."/>
            <person name="Submissions S."/>
        </authorList>
    </citation>
    <scope>NUCLEOTIDE SEQUENCE [LARGE SCALE GENOMIC DNA]</scope>
    <source>
        <strain evidence="12">CGMCC 1.11012</strain>
    </source>
</reference>
<evidence type="ECO:0000256" key="6">
    <source>
        <dbReference type="ARBA" id="ARBA00022888"/>
    </source>
</evidence>
<evidence type="ECO:0000256" key="4">
    <source>
        <dbReference type="ARBA" id="ARBA00022741"/>
    </source>
</evidence>
<dbReference type="SUPFAM" id="SSF56235">
    <property type="entry name" value="N-terminal nucleophile aminohydrolases (Ntn hydrolases)"/>
    <property type="match status" value="1"/>
</dbReference>
<evidence type="ECO:0000313" key="11">
    <source>
        <dbReference type="EMBL" id="SDJ94011.1"/>
    </source>
</evidence>
<dbReference type="OrthoDB" id="9763290at2"/>
<dbReference type="GO" id="GO:0006529">
    <property type="term" value="P:asparagine biosynthetic process"/>
    <property type="evidence" value="ECO:0007669"/>
    <property type="project" value="UniProtKB-KW"/>
</dbReference>
<dbReference type="Pfam" id="PF13537">
    <property type="entry name" value="GATase_7"/>
    <property type="match status" value="1"/>
</dbReference>
<organism evidence="11 12">
    <name type="scientific">Paenibacillus typhae</name>
    <dbReference type="NCBI Taxonomy" id="1174501"/>
    <lineage>
        <taxon>Bacteria</taxon>
        <taxon>Bacillati</taxon>
        <taxon>Bacillota</taxon>
        <taxon>Bacilli</taxon>
        <taxon>Bacillales</taxon>
        <taxon>Paenibacillaceae</taxon>
        <taxon>Paenibacillus</taxon>
    </lineage>
</organism>
<protein>
    <recommendedName>
        <fullName evidence="3">asparagine synthase (glutamine-hydrolyzing)</fullName>
        <ecNumber evidence="3">6.3.5.4</ecNumber>
    </recommendedName>
</protein>
<dbReference type="InterPro" id="IPR051786">
    <property type="entry name" value="ASN_synthetase/amidase"/>
</dbReference>
<comment type="pathway">
    <text evidence="1">Amino-acid biosynthesis; L-asparagine biosynthesis; L-asparagine from L-aspartate (L-Gln route): step 1/1.</text>
</comment>
<dbReference type="PANTHER" id="PTHR43284">
    <property type="entry name" value="ASPARAGINE SYNTHETASE (GLUTAMINE-HYDROLYZING)"/>
    <property type="match status" value="1"/>
</dbReference>
<dbReference type="Gene3D" id="3.40.50.620">
    <property type="entry name" value="HUPs"/>
    <property type="match status" value="2"/>
</dbReference>
<evidence type="ECO:0000313" key="12">
    <source>
        <dbReference type="Proteomes" id="UP000199050"/>
    </source>
</evidence>
<dbReference type="InterPro" id="IPR033738">
    <property type="entry name" value="AsnB_N"/>
</dbReference>
<comment type="similarity">
    <text evidence="2">Belongs to the asparagine synthetase family.</text>
</comment>
<dbReference type="InterPro" id="IPR017932">
    <property type="entry name" value="GATase_2_dom"/>
</dbReference>